<evidence type="ECO:0000313" key="9">
    <source>
        <dbReference type="EMBL" id="SMF95373.1"/>
    </source>
</evidence>
<dbReference type="InterPro" id="IPR036458">
    <property type="entry name" value="Na:dicarbo_symporter_sf"/>
</dbReference>
<keyword evidence="7 8" id="KW-0472">Membrane</keyword>
<evidence type="ECO:0000256" key="1">
    <source>
        <dbReference type="ARBA" id="ARBA00004651"/>
    </source>
</evidence>
<feature type="transmembrane region" description="Helical" evidence="8">
    <location>
        <begin position="277"/>
        <end position="301"/>
    </location>
</feature>
<reference evidence="9 10" key="1">
    <citation type="submission" date="2016-12" db="EMBL/GenBank/DDBJ databases">
        <authorList>
            <person name="Song W.-J."/>
            <person name="Kurnit D.M."/>
        </authorList>
    </citation>
    <scope>NUCLEOTIDE SEQUENCE [LARGE SCALE GENOMIC DNA]</scope>
    <source>
        <strain evidence="9 10">175</strain>
    </source>
</reference>
<dbReference type="GO" id="GO:0006835">
    <property type="term" value="P:dicarboxylic acid transport"/>
    <property type="evidence" value="ECO:0007669"/>
    <property type="project" value="TreeGrafter"/>
</dbReference>
<dbReference type="InterPro" id="IPR001991">
    <property type="entry name" value="Na-dicarboxylate_symporter"/>
</dbReference>
<dbReference type="Gene3D" id="1.10.3860.10">
    <property type="entry name" value="Sodium:dicarboxylate symporter"/>
    <property type="match status" value="1"/>
</dbReference>
<feature type="transmembrane region" description="Helical" evidence="8">
    <location>
        <begin position="247"/>
        <end position="265"/>
    </location>
</feature>
<protein>
    <submittedName>
        <fullName evidence="9">Na+/H+-dicarboxylate symporter</fullName>
    </submittedName>
</protein>
<dbReference type="AlphaFoldDB" id="A0A1Y6D3F7"/>
<keyword evidence="5" id="KW-0769">Symport</keyword>
<feature type="transmembrane region" description="Helical" evidence="8">
    <location>
        <begin position="367"/>
        <end position="394"/>
    </location>
</feature>
<evidence type="ECO:0000313" key="10">
    <source>
        <dbReference type="Proteomes" id="UP000192923"/>
    </source>
</evidence>
<name>A0A1Y6D3F7_9GAMM</name>
<dbReference type="GO" id="GO:0015293">
    <property type="term" value="F:symporter activity"/>
    <property type="evidence" value="ECO:0007669"/>
    <property type="project" value="UniProtKB-KW"/>
</dbReference>
<dbReference type="STRING" id="1760988.SAMN02949497_2736"/>
<gene>
    <name evidence="9" type="ORF">SAMN02949497_2736</name>
</gene>
<proteinExistence type="predicted"/>
<dbReference type="Proteomes" id="UP000192923">
    <property type="component" value="Unassembled WGS sequence"/>
</dbReference>
<dbReference type="FunFam" id="1.10.3860.10:FF:000001">
    <property type="entry name" value="C4-dicarboxylate transport protein"/>
    <property type="match status" value="1"/>
</dbReference>
<evidence type="ECO:0000256" key="4">
    <source>
        <dbReference type="ARBA" id="ARBA00022692"/>
    </source>
</evidence>
<comment type="subcellular location">
    <subcellularLocation>
        <location evidence="1">Cell membrane</location>
        <topology evidence="1">Multi-pass membrane protein</topology>
    </subcellularLocation>
</comment>
<feature type="transmembrane region" description="Helical" evidence="8">
    <location>
        <begin position="100"/>
        <end position="125"/>
    </location>
</feature>
<dbReference type="PRINTS" id="PR00173">
    <property type="entry name" value="EDTRNSPORT"/>
</dbReference>
<keyword evidence="2" id="KW-0813">Transport</keyword>
<dbReference type="SUPFAM" id="SSF118215">
    <property type="entry name" value="Proton glutamate symport protein"/>
    <property type="match status" value="1"/>
</dbReference>
<keyword evidence="3" id="KW-1003">Cell membrane</keyword>
<evidence type="ECO:0000256" key="5">
    <source>
        <dbReference type="ARBA" id="ARBA00022847"/>
    </source>
</evidence>
<accession>A0A1Y6D3F7</accession>
<dbReference type="Pfam" id="PF00375">
    <property type="entry name" value="SDF"/>
    <property type="match status" value="1"/>
</dbReference>
<dbReference type="PANTHER" id="PTHR42865:SF7">
    <property type="entry name" value="PROTON_GLUTAMATE-ASPARTATE SYMPORTER"/>
    <property type="match status" value="1"/>
</dbReference>
<evidence type="ECO:0000256" key="8">
    <source>
        <dbReference type="SAM" id="Phobius"/>
    </source>
</evidence>
<keyword evidence="4 8" id="KW-0812">Transmembrane</keyword>
<dbReference type="GO" id="GO:0005886">
    <property type="term" value="C:plasma membrane"/>
    <property type="evidence" value="ECO:0007669"/>
    <property type="project" value="UniProtKB-SubCell"/>
</dbReference>
<evidence type="ECO:0000256" key="2">
    <source>
        <dbReference type="ARBA" id="ARBA00022448"/>
    </source>
</evidence>
<evidence type="ECO:0000256" key="6">
    <source>
        <dbReference type="ARBA" id="ARBA00022989"/>
    </source>
</evidence>
<evidence type="ECO:0000256" key="3">
    <source>
        <dbReference type="ARBA" id="ARBA00022475"/>
    </source>
</evidence>
<sequence>MLAPPVFDGRGFFYAAVPCCLALLSPNAYDPGGFSTEPDPEPRMDISPNPHAHPPNRQTLYVLVALLLGVVAGEILNLGLGADSPALAALVGGCGVVTDIFMRLIKMIIAPLVFATLVVGMAKMGDGKAVGRIGGKAILWFFSASLLSLVLGMMLVNLFDPGAALHLEPPPAGTDTGLAKTAPSFGNFVAHIFPKSIAEAMAQNEILQIVVFSVFFGVAAAQLEELALPMVKTLDALGHIMLKMTGYVMRFAPVAVFAAMVAVIAKQGLGVLATYGLLIGEFYLGLFLLWGVLGLAGYLCLGRRVLSLVRHIREPMLLAFGTASSEAAYPMLLRQLERFGCEERVCGFVLPLGYSFNLDGSMMYMTFAVLFIAGAYGIEMPLADQLLMLLVLLFTSKGVAGVPRASLIVISATLSMFHIPEAGVLLLLGIDQLLDMGRSATNVLGNSVAAAVVSRWEKALR</sequence>
<keyword evidence="10" id="KW-1185">Reference proteome</keyword>
<feature type="transmembrane region" description="Helical" evidence="8">
    <location>
        <begin position="60"/>
        <end position="80"/>
    </location>
</feature>
<evidence type="ECO:0000256" key="7">
    <source>
        <dbReference type="ARBA" id="ARBA00023136"/>
    </source>
</evidence>
<dbReference type="EMBL" id="FXAM01000001">
    <property type="protein sequence ID" value="SMF95373.1"/>
    <property type="molecule type" value="Genomic_DNA"/>
</dbReference>
<feature type="transmembrane region" description="Helical" evidence="8">
    <location>
        <begin position="137"/>
        <end position="159"/>
    </location>
</feature>
<dbReference type="PANTHER" id="PTHR42865">
    <property type="entry name" value="PROTON/GLUTAMATE-ASPARTATE SYMPORTER"/>
    <property type="match status" value="1"/>
</dbReference>
<organism evidence="9 10">
    <name type="scientific">Methylomagnum ishizawai</name>
    <dbReference type="NCBI Taxonomy" id="1760988"/>
    <lineage>
        <taxon>Bacteria</taxon>
        <taxon>Pseudomonadati</taxon>
        <taxon>Pseudomonadota</taxon>
        <taxon>Gammaproteobacteria</taxon>
        <taxon>Methylococcales</taxon>
        <taxon>Methylococcaceae</taxon>
        <taxon>Methylomagnum</taxon>
    </lineage>
</organism>
<keyword evidence="6 8" id="KW-1133">Transmembrane helix</keyword>
<feature type="transmembrane region" description="Helical" evidence="8">
    <location>
        <begin position="406"/>
        <end position="428"/>
    </location>
</feature>